<protein>
    <recommendedName>
        <fullName evidence="2">Peptide N-acetyl-beta-D-glucosaminyl asparaginase amidase A N-terminal domain-containing protein</fullName>
    </recommendedName>
</protein>
<name>A0AA38Z8D2_VITRO</name>
<keyword evidence="1" id="KW-1133">Transmembrane helix</keyword>
<keyword evidence="1" id="KW-0812">Transmembrane</keyword>
<feature type="transmembrane region" description="Helical" evidence="1">
    <location>
        <begin position="29"/>
        <end position="47"/>
    </location>
</feature>
<dbReference type="InterPro" id="IPR056948">
    <property type="entry name" value="PNGaseA_N"/>
</dbReference>
<dbReference type="InterPro" id="IPR021102">
    <property type="entry name" value="PNGase_A"/>
</dbReference>
<gene>
    <name evidence="3" type="ORF">PVL29_016421</name>
</gene>
<evidence type="ECO:0000259" key="2">
    <source>
        <dbReference type="Pfam" id="PF12222"/>
    </source>
</evidence>
<dbReference type="EMBL" id="JARBHA010000013">
    <property type="protein sequence ID" value="KAJ9683908.1"/>
    <property type="molecule type" value="Genomic_DNA"/>
</dbReference>
<evidence type="ECO:0000313" key="3">
    <source>
        <dbReference type="EMBL" id="KAJ9683908.1"/>
    </source>
</evidence>
<keyword evidence="1" id="KW-0472">Membrane</keyword>
<keyword evidence="4" id="KW-1185">Reference proteome</keyword>
<feature type="domain" description="Peptide N-acetyl-beta-D-glucosaminyl asparaginase amidase A N-terminal" evidence="2">
    <location>
        <begin position="88"/>
        <end position="435"/>
    </location>
</feature>
<sequence length="629" mass="70846">MLLLFWENCWDSIGLYCYDLFLVPTVSSLRMKISFIIFFFFFYVFFFDGASATPRLPDHFTKSRSQSTLQRPSGQEFFELRQPLPSDHLTPACTVAILKHDFANTIGSPPVSVPYKPPRHCHAPWSRVVLEVHADCKGEQYDRIAAVWLGGVEILRTSTAEPDEAGIFWKVQKDVTRYSSLLKLSNQNLTMMLENIVDDIFTGVYHVKVSLLYYKDKGVTAPSDENLGRELGFGFGSPWIAPTRVVGEAPLSLYEPPADLIVPISNNGDRGFWFRINGESDVLTKRVQIPRNTRRAVLELYVSFHENDEFWYSNPPDSYIRNNNLTTDRGNGAFREVYVTVDGLFVGSEVPYPVIFTGGINPLFWEPVVAIGAFDLPSYDFELTPFLGLLLDGNTHNFGIGVSYGIPFWLVDANLHLWLDHQSEAVQAKLVSQQSPALILTRSQKFKRLDGTFRLEGRRKGRFVGWVKSSEGNLTTIVSRQLKFRNAIQFRRDGNHKTVEQKIKSKTKVKVLTETRILLSRPSIKWRHPLKVITSTRPGSGLGTNLITTNMTESLGKSFANGNSSTFVYNSQVCGGYMEVKDHSVVSGVSDTLQSFRVRDNFRCFSRVVASNNGKLLSDISSTSCASSV</sequence>
<reference evidence="3 4" key="1">
    <citation type="journal article" date="2023" name="BMC Biotechnol.">
        <title>Vitis rotundifolia cv Carlos genome sequencing.</title>
        <authorList>
            <person name="Huff M."/>
            <person name="Hulse-Kemp A."/>
            <person name="Scheffler B."/>
            <person name="Youngblood R."/>
            <person name="Simpson S."/>
            <person name="Babiker E."/>
            <person name="Staton M."/>
        </authorList>
    </citation>
    <scope>NUCLEOTIDE SEQUENCE [LARGE SCALE GENOMIC DNA]</scope>
    <source>
        <tissue evidence="3">Leaf</tissue>
    </source>
</reference>
<proteinExistence type="predicted"/>
<comment type="caution">
    <text evidence="3">The sequence shown here is derived from an EMBL/GenBank/DDBJ whole genome shotgun (WGS) entry which is preliminary data.</text>
</comment>
<organism evidence="3 4">
    <name type="scientific">Vitis rotundifolia</name>
    <name type="common">Muscadine grape</name>
    <dbReference type="NCBI Taxonomy" id="103349"/>
    <lineage>
        <taxon>Eukaryota</taxon>
        <taxon>Viridiplantae</taxon>
        <taxon>Streptophyta</taxon>
        <taxon>Embryophyta</taxon>
        <taxon>Tracheophyta</taxon>
        <taxon>Spermatophyta</taxon>
        <taxon>Magnoliopsida</taxon>
        <taxon>eudicotyledons</taxon>
        <taxon>Gunneridae</taxon>
        <taxon>Pentapetalae</taxon>
        <taxon>rosids</taxon>
        <taxon>Vitales</taxon>
        <taxon>Vitaceae</taxon>
        <taxon>Viteae</taxon>
        <taxon>Vitis</taxon>
    </lineage>
</organism>
<dbReference type="Pfam" id="PF12222">
    <property type="entry name" value="PNGaseA"/>
    <property type="match status" value="1"/>
</dbReference>
<evidence type="ECO:0000256" key="1">
    <source>
        <dbReference type="SAM" id="Phobius"/>
    </source>
</evidence>
<dbReference type="AlphaFoldDB" id="A0AA38Z8D2"/>
<evidence type="ECO:0000313" key="4">
    <source>
        <dbReference type="Proteomes" id="UP001168098"/>
    </source>
</evidence>
<dbReference type="Proteomes" id="UP001168098">
    <property type="component" value="Unassembled WGS sequence"/>
</dbReference>
<dbReference type="PANTHER" id="PTHR31104">
    <property type="entry name" value="PEPTIDE-N4-(N-ACETYL-BETA-GLUCOSAMINYL)ASPARAGINE AMIDASE A PROTEIN"/>
    <property type="match status" value="1"/>
</dbReference>
<accession>A0AA38Z8D2</accession>